<evidence type="ECO:0000256" key="2">
    <source>
        <dbReference type="ARBA" id="ARBA00007025"/>
    </source>
</evidence>
<dbReference type="FunFam" id="3.40.50.300:FF:001315">
    <property type="entry name" value="SNF2 family helicase/ATPase PasG"/>
    <property type="match status" value="1"/>
</dbReference>
<feature type="domain" description="Helicase ATP-binding" evidence="11">
    <location>
        <begin position="233"/>
        <end position="401"/>
    </location>
</feature>
<name>A0A1V6PNI1_PENDC</name>
<comment type="similarity">
    <text evidence="2">Belongs to the SNF2/RAD54 helicase family.</text>
</comment>
<dbReference type="AlphaFoldDB" id="A0A1V6PNI1"/>
<dbReference type="InterPro" id="IPR038718">
    <property type="entry name" value="SNF2-like_sf"/>
</dbReference>
<dbReference type="SMART" id="SM00487">
    <property type="entry name" value="DEXDc"/>
    <property type="match status" value="1"/>
</dbReference>
<sequence>MSAANTPITPTDSWAGTLQPESTGPSSPMTDLTLQDTKLPLEGTNGENGENGKEKANGEEGHPSDSVEDIEGMDTKSKALMHLLKTSSVFVAIMSEKMQKQQEEARQQAARQKKDSAEPKAAPAARRETRNGSSQDSAEDTSTGNESTTVRKRGRQKKSAGNGNTISSYFQKADVEVTEDKPTVQEALEQAADEYEANPTALGEQELVATQQPTLVTGGQMRKYQLEGLEWLKTLWMNGLCGILADEMGLGKTIQCISMIAFLKENNISGPFLIAAPLSTLSNWVNEFKKWTPDIDAVLYHGSKAERAAIRNKHLKLRDQAKTEFPIVCTSYDICINDRKFLAQYQWRYIIDEGHRLKNMNCRLIKELMSYNSANRLLITGTPLQNNISELWSLLHFLLPDVFNDLNNFESWFDFSSVLDDNGKAEIIERRKRNLVSTMHSILKPFLLRRVKTDVEDSLPKKREYILYAPMTPEQKELYREIISGTGRQYLEGKALERLTAKDPSLSRSSSRKRRRESDELESFSKSLKSTETATTSNEASSRSSPARRRRVKTYKEDSDREFDARLRKLERGIEDNEETIELSENELEEIERAKNLKLAKKEIGHKKMQNPVMQARLACNSPHNFYWPWTGESSAVDESLVSASGKMLLLDRLIPCLLRKGHKILIFSQFKSQLDILEEWATDLRSWNCCRIDGAIAQTDRQKQIEAFNKNKNYKIFLLSTRAGGQGINLTAADTVILFDSDWNPQQDLQAQDRAHRIGQTKPVIVYRLATKGTVEQTLLEKADSKRRLERLVIQKGKFRSLLDPSATAQDMEELRKALGEDEFERFETGADPESILSDRDLEILTDRSEEAYVRAEKGLEQSGPAFVAVETKRDDGDSLMA</sequence>
<evidence type="ECO:0000256" key="4">
    <source>
        <dbReference type="ARBA" id="ARBA00022801"/>
    </source>
</evidence>
<dbReference type="GO" id="GO:0003682">
    <property type="term" value="F:chromatin binding"/>
    <property type="evidence" value="ECO:0007669"/>
    <property type="project" value="TreeGrafter"/>
</dbReference>
<feature type="region of interest" description="Disordered" evidence="10">
    <location>
        <begin position="97"/>
        <end position="165"/>
    </location>
</feature>
<dbReference type="STRING" id="69771.A0A1V6PNI1"/>
<dbReference type="InterPro" id="IPR000330">
    <property type="entry name" value="SNF2_N"/>
</dbReference>
<evidence type="ECO:0000256" key="10">
    <source>
        <dbReference type="SAM" id="MobiDB-lite"/>
    </source>
</evidence>
<proteinExistence type="inferred from homology"/>
<gene>
    <name evidence="13" type="ORF">PENDEC_c001G00688</name>
</gene>
<dbReference type="Proteomes" id="UP000191522">
    <property type="component" value="Unassembled WGS sequence"/>
</dbReference>
<evidence type="ECO:0000313" key="14">
    <source>
        <dbReference type="Proteomes" id="UP000191522"/>
    </source>
</evidence>
<dbReference type="InterPro" id="IPR027417">
    <property type="entry name" value="P-loop_NTPase"/>
</dbReference>
<evidence type="ECO:0000256" key="9">
    <source>
        <dbReference type="SAM" id="Coils"/>
    </source>
</evidence>
<keyword evidence="7 9" id="KW-0175">Coiled coil</keyword>
<keyword evidence="6" id="KW-0067">ATP-binding</keyword>
<evidence type="ECO:0000256" key="3">
    <source>
        <dbReference type="ARBA" id="ARBA00022741"/>
    </source>
</evidence>
<feature type="region of interest" description="Disordered" evidence="10">
    <location>
        <begin position="1"/>
        <end position="74"/>
    </location>
</feature>
<dbReference type="GO" id="GO:0044027">
    <property type="term" value="P:negative regulation of gene expression via chromosomal CpG island methylation"/>
    <property type="evidence" value="ECO:0007669"/>
    <property type="project" value="TreeGrafter"/>
</dbReference>
<dbReference type="PROSITE" id="PS51194">
    <property type="entry name" value="HELICASE_CTER"/>
    <property type="match status" value="1"/>
</dbReference>
<dbReference type="PANTHER" id="PTHR47161:SF1">
    <property type="entry name" value="LYMPHOID-SPECIFIC HELICASE"/>
    <property type="match status" value="1"/>
</dbReference>
<dbReference type="Pfam" id="PF00176">
    <property type="entry name" value="SNF2-rel_dom"/>
    <property type="match status" value="1"/>
</dbReference>
<dbReference type="Gene3D" id="3.40.50.10810">
    <property type="entry name" value="Tandem AAA-ATPase domain"/>
    <property type="match status" value="1"/>
</dbReference>
<dbReference type="OrthoDB" id="5857104at2759"/>
<evidence type="ECO:0000256" key="1">
    <source>
        <dbReference type="ARBA" id="ARBA00004123"/>
    </source>
</evidence>
<keyword evidence="14" id="KW-1185">Reference proteome</keyword>
<evidence type="ECO:0000256" key="5">
    <source>
        <dbReference type="ARBA" id="ARBA00022806"/>
    </source>
</evidence>
<organism evidence="13 14">
    <name type="scientific">Penicillium decumbens</name>
    <dbReference type="NCBI Taxonomy" id="69771"/>
    <lineage>
        <taxon>Eukaryota</taxon>
        <taxon>Fungi</taxon>
        <taxon>Dikarya</taxon>
        <taxon>Ascomycota</taxon>
        <taxon>Pezizomycotina</taxon>
        <taxon>Eurotiomycetes</taxon>
        <taxon>Eurotiomycetidae</taxon>
        <taxon>Eurotiales</taxon>
        <taxon>Aspergillaceae</taxon>
        <taxon>Penicillium</taxon>
    </lineage>
</organism>
<keyword evidence="8" id="KW-0539">Nucleus</keyword>
<evidence type="ECO:0000256" key="7">
    <source>
        <dbReference type="ARBA" id="ARBA00023054"/>
    </source>
</evidence>
<dbReference type="InterPro" id="IPR049730">
    <property type="entry name" value="SNF2/RAD54-like_C"/>
</dbReference>
<evidence type="ECO:0000259" key="12">
    <source>
        <dbReference type="PROSITE" id="PS51194"/>
    </source>
</evidence>
<dbReference type="Gene3D" id="3.40.50.300">
    <property type="entry name" value="P-loop containing nucleotide triphosphate hydrolases"/>
    <property type="match status" value="1"/>
</dbReference>
<dbReference type="GO" id="GO:0004386">
    <property type="term" value="F:helicase activity"/>
    <property type="evidence" value="ECO:0007669"/>
    <property type="project" value="UniProtKB-KW"/>
</dbReference>
<dbReference type="Pfam" id="PF00271">
    <property type="entry name" value="Helicase_C"/>
    <property type="match status" value="1"/>
</dbReference>
<dbReference type="GO" id="GO:0005524">
    <property type="term" value="F:ATP binding"/>
    <property type="evidence" value="ECO:0007669"/>
    <property type="project" value="UniProtKB-KW"/>
</dbReference>
<accession>A0A1V6PNI1</accession>
<dbReference type="InterPro" id="IPR014001">
    <property type="entry name" value="Helicase_ATP-bd"/>
</dbReference>
<dbReference type="InterPro" id="IPR001650">
    <property type="entry name" value="Helicase_C-like"/>
</dbReference>
<dbReference type="OMA" id="PNIFTDW"/>
<feature type="compositionally biased region" description="Polar residues" evidence="10">
    <location>
        <begin position="131"/>
        <end position="148"/>
    </location>
</feature>
<comment type="subcellular location">
    <subcellularLocation>
        <location evidence="1">Nucleus</location>
    </subcellularLocation>
</comment>
<comment type="caution">
    <text evidence="13">The sequence shown here is derived from an EMBL/GenBank/DDBJ whole genome shotgun (WGS) entry which is preliminary data.</text>
</comment>
<dbReference type="GO" id="GO:0016787">
    <property type="term" value="F:hydrolase activity"/>
    <property type="evidence" value="ECO:0007669"/>
    <property type="project" value="UniProtKB-KW"/>
</dbReference>
<feature type="domain" description="Helicase C-terminal" evidence="12">
    <location>
        <begin position="650"/>
        <end position="817"/>
    </location>
</feature>
<keyword evidence="5" id="KW-0347">Helicase</keyword>
<dbReference type="PANTHER" id="PTHR47161">
    <property type="entry name" value="LYMPHOID-SPECIFIC HELICASE"/>
    <property type="match status" value="1"/>
</dbReference>
<dbReference type="GO" id="GO:0005721">
    <property type="term" value="C:pericentric heterochromatin"/>
    <property type="evidence" value="ECO:0007669"/>
    <property type="project" value="TreeGrafter"/>
</dbReference>
<protein>
    <recommendedName>
        <fullName evidence="15">SNF2 family helicase/ATPase PasG</fullName>
    </recommendedName>
</protein>
<evidence type="ECO:0000256" key="8">
    <source>
        <dbReference type="ARBA" id="ARBA00023242"/>
    </source>
</evidence>
<evidence type="ECO:0000259" key="11">
    <source>
        <dbReference type="PROSITE" id="PS51192"/>
    </source>
</evidence>
<evidence type="ECO:0000313" key="13">
    <source>
        <dbReference type="EMBL" id="OQD78579.1"/>
    </source>
</evidence>
<dbReference type="CDD" id="cd18793">
    <property type="entry name" value="SF2_C_SNF"/>
    <property type="match status" value="1"/>
</dbReference>
<dbReference type="GO" id="GO:0006346">
    <property type="term" value="P:DNA methylation-dependent constitutive heterochromatin formation"/>
    <property type="evidence" value="ECO:0007669"/>
    <property type="project" value="TreeGrafter"/>
</dbReference>
<feature type="compositionally biased region" description="Basic and acidic residues" evidence="10">
    <location>
        <begin position="50"/>
        <end position="65"/>
    </location>
</feature>
<reference evidence="14" key="1">
    <citation type="journal article" date="2017" name="Nat. Microbiol.">
        <title>Global analysis of biosynthetic gene clusters reveals vast potential of secondary metabolite production in Penicillium species.</title>
        <authorList>
            <person name="Nielsen J.C."/>
            <person name="Grijseels S."/>
            <person name="Prigent S."/>
            <person name="Ji B."/>
            <person name="Dainat J."/>
            <person name="Nielsen K.F."/>
            <person name="Frisvad J.C."/>
            <person name="Workman M."/>
            <person name="Nielsen J."/>
        </authorList>
    </citation>
    <scope>NUCLEOTIDE SEQUENCE [LARGE SCALE GENOMIC DNA]</scope>
    <source>
        <strain evidence="14">IBT 11843</strain>
    </source>
</reference>
<dbReference type="GO" id="GO:0005634">
    <property type="term" value="C:nucleus"/>
    <property type="evidence" value="ECO:0007669"/>
    <property type="project" value="UniProtKB-SubCell"/>
</dbReference>
<evidence type="ECO:0008006" key="15">
    <source>
        <dbReference type="Google" id="ProtNLM"/>
    </source>
</evidence>
<dbReference type="GO" id="GO:0031508">
    <property type="term" value="P:pericentric heterochromatin formation"/>
    <property type="evidence" value="ECO:0007669"/>
    <property type="project" value="TreeGrafter"/>
</dbReference>
<keyword evidence="4" id="KW-0378">Hydrolase</keyword>
<dbReference type="EMBL" id="MDYL01000001">
    <property type="protein sequence ID" value="OQD78579.1"/>
    <property type="molecule type" value="Genomic_DNA"/>
</dbReference>
<feature type="region of interest" description="Disordered" evidence="10">
    <location>
        <begin position="501"/>
        <end position="558"/>
    </location>
</feature>
<feature type="compositionally biased region" description="Basic and acidic residues" evidence="10">
    <location>
        <begin position="97"/>
        <end position="118"/>
    </location>
</feature>
<feature type="coiled-coil region" evidence="9">
    <location>
        <begin position="567"/>
        <end position="601"/>
    </location>
</feature>
<keyword evidence="3" id="KW-0547">Nucleotide-binding</keyword>
<dbReference type="SMART" id="SM00490">
    <property type="entry name" value="HELICc"/>
    <property type="match status" value="1"/>
</dbReference>
<dbReference type="SUPFAM" id="SSF52540">
    <property type="entry name" value="P-loop containing nucleoside triphosphate hydrolases"/>
    <property type="match status" value="2"/>
</dbReference>
<feature type="compositionally biased region" description="Low complexity" evidence="10">
    <location>
        <begin position="530"/>
        <end position="545"/>
    </location>
</feature>
<dbReference type="PROSITE" id="PS51192">
    <property type="entry name" value="HELICASE_ATP_BIND_1"/>
    <property type="match status" value="1"/>
</dbReference>
<feature type="compositionally biased region" description="Polar residues" evidence="10">
    <location>
        <begin position="1"/>
        <end position="36"/>
    </location>
</feature>
<dbReference type="FunFam" id="3.40.50.10810:FF:000015">
    <property type="entry name" value="lymphoid-specific helicase isoform X1"/>
    <property type="match status" value="1"/>
</dbReference>
<evidence type="ECO:0000256" key="6">
    <source>
        <dbReference type="ARBA" id="ARBA00022840"/>
    </source>
</evidence>